<sequence>MKVEGSLPPRPAGFRKQASPMKPGPAASRPDHSFHSPDEIRVDVVMPTDADSHDDASLDAEDDANLLSREDALSTAQVVGSWLARDALSLTNHHVARLQHLFAG</sequence>
<accession>Q0AQB3</accession>
<keyword evidence="3" id="KW-1185">Reference proteome</keyword>
<protein>
    <submittedName>
        <fullName evidence="2">Uncharacterized protein</fullName>
    </submittedName>
</protein>
<dbReference type="OrthoDB" id="9954597at2"/>
<reference evidence="2 3" key="1">
    <citation type="submission" date="2006-08" db="EMBL/GenBank/DDBJ databases">
        <title>Complete sequence of Maricaulis maris MCS10.</title>
        <authorList>
            <consortium name="US DOE Joint Genome Institute"/>
            <person name="Copeland A."/>
            <person name="Lucas S."/>
            <person name="Lapidus A."/>
            <person name="Barry K."/>
            <person name="Detter J.C."/>
            <person name="Glavina del Rio T."/>
            <person name="Hammon N."/>
            <person name="Israni S."/>
            <person name="Dalin E."/>
            <person name="Tice H."/>
            <person name="Pitluck S."/>
            <person name="Saunders E."/>
            <person name="Brettin T."/>
            <person name="Bruce D."/>
            <person name="Han C."/>
            <person name="Tapia R."/>
            <person name="Gilna P."/>
            <person name="Schmutz J."/>
            <person name="Larimer F."/>
            <person name="Land M."/>
            <person name="Hauser L."/>
            <person name="Kyrpides N."/>
            <person name="Mikhailova N."/>
            <person name="Viollier P."/>
            <person name="Stephens C."/>
            <person name="Richardson P."/>
        </authorList>
    </citation>
    <scope>NUCLEOTIDE SEQUENCE [LARGE SCALE GENOMIC DNA]</scope>
    <source>
        <strain evidence="2 3">MCS10</strain>
    </source>
</reference>
<feature type="region of interest" description="Disordered" evidence="1">
    <location>
        <begin position="1"/>
        <end position="38"/>
    </location>
</feature>
<organism evidence="2 3">
    <name type="scientific">Maricaulis maris (strain MCS10)</name>
    <name type="common">Caulobacter maris</name>
    <dbReference type="NCBI Taxonomy" id="394221"/>
    <lineage>
        <taxon>Bacteria</taxon>
        <taxon>Pseudomonadati</taxon>
        <taxon>Pseudomonadota</taxon>
        <taxon>Alphaproteobacteria</taxon>
        <taxon>Maricaulales</taxon>
        <taxon>Maricaulaceae</taxon>
        <taxon>Maricaulis</taxon>
    </lineage>
</organism>
<dbReference type="Proteomes" id="UP000001964">
    <property type="component" value="Chromosome"/>
</dbReference>
<dbReference type="KEGG" id="mmr:Mmar10_1231"/>
<name>Q0AQB3_MARMM</name>
<feature type="compositionally biased region" description="Basic and acidic residues" evidence="1">
    <location>
        <begin position="29"/>
        <end position="38"/>
    </location>
</feature>
<dbReference type="HOGENOM" id="CLU_2246780_0_0_5"/>
<proteinExistence type="predicted"/>
<gene>
    <name evidence="2" type="ordered locus">Mmar10_1231</name>
</gene>
<evidence type="ECO:0000313" key="3">
    <source>
        <dbReference type="Proteomes" id="UP000001964"/>
    </source>
</evidence>
<dbReference type="RefSeq" id="WP_011643171.1">
    <property type="nucleotide sequence ID" value="NC_008347.1"/>
</dbReference>
<evidence type="ECO:0000256" key="1">
    <source>
        <dbReference type="SAM" id="MobiDB-lite"/>
    </source>
</evidence>
<dbReference type="EMBL" id="CP000449">
    <property type="protein sequence ID" value="ABI65524.1"/>
    <property type="molecule type" value="Genomic_DNA"/>
</dbReference>
<evidence type="ECO:0000313" key="2">
    <source>
        <dbReference type="EMBL" id="ABI65524.1"/>
    </source>
</evidence>
<dbReference type="AlphaFoldDB" id="Q0AQB3"/>